<dbReference type="HOGENOM" id="CLU_2034029_0_0_9"/>
<dbReference type="eggNOG" id="ENOG5032S8X">
    <property type="taxonomic scope" value="Bacteria"/>
</dbReference>
<dbReference type="EMBL" id="ADKX01000043">
    <property type="protein sequence ID" value="EFW03837.1"/>
    <property type="molecule type" value="Genomic_DNA"/>
</dbReference>
<dbReference type="GeneID" id="78230332"/>
<accession>E7GE34</accession>
<reference evidence="1" key="1">
    <citation type="submission" date="2010-12" db="EMBL/GenBank/DDBJ databases">
        <title>The Genome Sequence of Coprobacillus sp. strain 29_1.</title>
        <authorList>
            <consortium name="The Broad Institute Genome Sequencing Platform"/>
            <person name="Earl A."/>
            <person name="Ward D."/>
            <person name="Feldgarden M."/>
            <person name="Gevers D."/>
            <person name="Daigneault M."/>
            <person name="Sibley C.D."/>
            <person name="White A."/>
            <person name="Strauss J."/>
            <person name="Allen-Vercoe E."/>
            <person name="Young S.K."/>
            <person name="Zeng Q."/>
            <person name="Gargeya S."/>
            <person name="Fitzgerald M."/>
            <person name="Haas B."/>
            <person name="Abouelleil A."/>
            <person name="Alvarado L."/>
            <person name="Arachchi H.M."/>
            <person name="Berlin A."/>
            <person name="Brown A."/>
            <person name="Chapman S.B."/>
            <person name="Chen Z."/>
            <person name="Dunbar C."/>
            <person name="Freedman E."/>
            <person name="Gearin G."/>
            <person name="Gellesch M."/>
            <person name="Goldberg J."/>
            <person name="Griggs A."/>
            <person name="Gujja S."/>
            <person name="Heilman E."/>
            <person name="Heiman D."/>
            <person name="Howarth C."/>
            <person name="Larson L."/>
            <person name="Lui A."/>
            <person name="MacDonald P.J.P."/>
            <person name="Mehta T."/>
            <person name="Montmayeur A."/>
            <person name="Murphy C."/>
            <person name="Neiman D."/>
            <person name="Pearson M."/>
            <person name="Priest M."/>
            <person name="Roberts A."/>
            <person name="Saif S."/>
            <person name="Shea T."/>
            <person name="Shenoy N."/>
            <person name="Sisk P."/>
            <person name="Stolte C."/>
            <person name="Sykes S."/>
            <person name="White J."/>
            <person name="Yandava C."/>
            <person name="Nusbaum C."/>
            <person name="Birren B."/>
        </authorList>
    </citation>
    <scope>NUCLEOTIDE SEQUENCE [LARGE SCALE GENOMIC DNA]</scope>
    <source>
        <strain evidence="1">29_1</strain>
    </source>
</reference>
<organism evidence="1 2">
    <name type="scientific">Coprobacillus cateniformis</name>
    <dbReference type="NCBI Taxonomy" id="100884"/>
    <lineage>
        <taxon>Bacteria</taxon>
        <taxon>Bacillati</taxon>
        <taxon>Bacillota</taxon>
        <taxon>Erysipelotrichia</taxon>
        <taxon>Erysipelotrichales</taxon>
        <taxon>Coprobacillaceae</taxon>
        <taxon>Coprobacillus</taxon>
    </lineage>
</organism>
<gene>
    <name evidence="1" type="ORF">HMPREF9488_03027</name>
</gene>
<dbReference type="Proteomes" id="UP000003157">
    <property type="component" value="Unassembled WGS sequence"/>
</dbReference>
<comment type="caution">
    <text evidence="1">The sequence shown here is derived from an EMBL/GenBank/DDBJ whole genome shotgun (WGS) entry which is preliminary data.</text>
</comment>
<name>E7GE34_9FIRM</name>
<evidence type="ECO:0000313" key="1">
    <source>
        <dbReference type="EMBL" id="EFW03837.1"/>
    </source>
</evidence>
<sequence>MSKRDLKQLCYLEALEDNVVSVEMILNRLNQIESKKGVFDAYILQHDRSRTILDLELSLATLCVLLRKMAENLFIVTPDELRKDMNSIIHSNRFEYNRLEVIVYSQKGKEHVDLNALLAFCHHILSSDKLRNL</sequence>
<dbReference type="AlphaFoldDB" id="E7GE34"/>
<keyword evidence="2" id="KW-1185">Reference proteome</keyword>
<dbReference type="RefSeq" id="WP_008790114.1">
    <property type="nucleotide sequence ID" value="NZ_AKCB01000001.1"/>
</dbReference>
<evidence type="ECO:0000313" key="2">
    <source>
        <dbReference type="Proteomes" id="UP000003157"/>
    </source>
</evidence>
<dbReference type="OrthoDB" id="1654237at2"/>
<proteinExistence type="predicted"/>
<protein>
    <submittedName>
        <fullName evidence="1">Uncharacterized protein</fullName>
    </submittedName>
</protein>
<dbReference type="STRING" id="100884.GCA_000269565_02519"/>